<dbReference type="Pfam" id="PF25954">
    <property type="entry name" value="Beta-barrel_RND_2"/>
    <property type="match status" value="1"/>
</dbReference>
<evidence type="ECO:0000256" key="3">
    <source>
        <dbReference type="SAM" id="Coils"/>
    </source>
</evidence>
<dbReference type="InterPro" id="IPR058649">
    <property type="entry name" value="CzcB_C"/>
</dbReference>
<dbReference type="InterPro" id="IPR058792">
    <property type="entry name" value="Beta-barrel_RND_2"/>
</dbReference>
<keyword evidence="9" id="KW-1185">Reference proteome</keyword>
<gene>
    <name evidence="8" type="ORF">ISF26_18750</name>
</gene>
<dbReference type="Proteomes" id="UP001054846">
    <property type="component" value="Chromosome"/>
</dbReference>
<comment type="similarity">
    <text evidence="1">Belongs to the membrane fusion protein (MFP) (TC 8.A.1) family.</text>
</comment>
<dbReference type="PANTHER" id="PTHR30097">
    <property type="entry name" value="CATION EFFLUX SYSTEM PROTEIN CUSB"/>
    <property type="match status" value="1"/>
</dbReference>
<keyword evidence="3" id="KW-0175">Coiled coil</keyword>
<dbReference type="PROSITE" id="PS51257">
    <property type="entry name" value="PROKAR_LIPOPROTEIN"/>
    <property type="match status" value="1"/>
</dbReference>
<evidence type="ECO:0000259" key="6">
    <source>
        <dbReference type="Pfam" id="PF25973"/>
    </source>
</evidence>
<reference evidence="8 9" key="1">
    <citation type="journal article" date="2021" name="Genome Biol. Evol.">
        <title>Complete Genome Sequencing of a Novel Gloeobacter Species from a Waterfall Cave in Mexico.</title>
        <authorList>
            <person name="Saw J.H."/>
            <person name="Cardona T."/>
            <person name="Montejano G."/>
        </authorList>
    </citation>
    <scope>NUCLEOTIDE SEQUENCE [LARGE SCALE GENOMIC DNA]</scope>
    <source>
        <strain evidence="8">MG652769</strain>
    </source>
</reference>
<dbReference type="InterPro" id="IPR051909">
    <property type="entry name" value="MFP_Cation_Efflux"/>
</dbReference>
<accession>A0ABY3PJK0</accession>
<evidence type="ECO:0000256" key="2">
    <source>
        <dbReference type="ARBA" id="ARBA00022448"/>
    </source>
</evidence>
<keyword evidence="2" id="KW-0813">Transport</keyword>
<dbReference type="Pfam" id="PF25973">
    <property type="entry name" value="BSH_CzcB"/>
    <property type="match status" value="1"/>
</dbReference>
<dbReference type="Gene3D" id="2.40.420.20">
    <property type="match status" value="1"/>
</dbReference>
<evidence type="ECO:0000259" key="7">
    <source>
        <dbReference type="Pfam" id="PF25975"/>
    </source>
</evidence>
<sequence>MRSYRISLAAALAAVVLTACGTAEADKQTKEAAAAADTAQADKTALQSSGEKTIELSPEAVRNQAIQVATVSRRRVSERKVFPASVEEAATRSGTVSMPVGSRVQQINVDIGDSVRRGQVLAVLTSSELGGAKADLLSAKASLLASQARLIAAKRQSDRETYLAGRGISSQREQQEAQAQLASAQSEFAGAQSAIEAAKARLLAFGLTEEEINRLQRGNDITPRLSARSSVNGQVILRKARVGQVVQPGEALFTISDLSEVWVVLKVFQSELGRLHVGDSVRFTVRGLGNTEVQGRVVRIGEALDPQTRAADVRVVIPNRDRKLKPGMLVQAEVDLGGSSREVLAVPDKALYDVGGKQVVFLRESTTRFMPREVQLGTRVGEYVEVTGGLKPGDAVVVEGGFVLKSEMLKS</sequence>
<feature type="signal peptide" evidence="4">
    <location>
        <begin position="1"/>
        <end position="25"/>
    </location>
</feature>
<evidence type="ECO:0000313" key="8">
    <source>
        <dbReference type="EMBL" id="UFP93794.1"/>
    </source>
</evidence>
<proteinExistence type="inferred from homology"/>
<dbReference type="Gene3D" id="2.40.30.170">
    <property type="match status" value="1"/>
</dbReference>
<evidence type="ECO:0000313" key="9">
    <source>
        <dbReference type="Proteomes" id="UP001054846"/>
    </source>
</evidence>
<dbReference type="PANTHER" id="PTHR30097:SF4">
    <property type="entry name" value="SLR6042 PROTEIN"/>
    <property type="match status" value="1"/>
</dbReference>
<feature type="domain" description="CzcB-like barrel-sandwich hybrid" evidence="6">
    <location>
        <begin position="95"/>
        <end position="257"/>
    </location>
</feature>
<dbReference type="Pfam" id="PF25975">
    <property type="entry name" value="CzcB_C"/>
    <property type="match status" value="1"/>
</dbReference>
<dbReference type="SUPFAM" id="SSF111369">
    <property type="entry name" value="HlyD-like secretion proteins"/>
    <property type="match status" value="1"/>
</dbReference>
<dbReference type="RefSeq" id="WP_230840849.1">
    <property type="nucleotide sequence ID" value="NZ_CP063845.1"/>
</dbReference>
<keyword evidence="4" id="KW-0732">Signal</keyword>
<feature type="domain" description="CzcB-like C-terminal circularly permuted SH3-like" evidence="7">
    <location>
        <begin position="344"/>
        <end position="405"/>
    </location>
</feature>
<dbReference type="Gene3D" id="2.40.50.100">
    <property type="match status" value="1"/>
</dbReference>
<name>A0ABY3PJK0_9CYAN</name>
<organism evidence="8 9">
    <name type="scientific">Gloeobacter morelensis MG652769</name>
    <dbReference type="NCBI Taxonomy" id="2781736"/>
    <lineage>
        <taxon>Bacteria</taxon>
        <taxon>Bacillati</taxon>
        <taxon>Cyanobacteriota</taxon>
        <taxon>Cyanophyceae</taxon>
        <taxon>Gloeobacterales</taxon>
        <taxon>Gloeobacteraceae</taxon>
        <taxon>Gloeobacter</taxon>
        <taxon>Gloeobacter morelensis</taxon>
    </lineage>
</organism>
<feature type="chain" id="PRO_5046918367" evidence="4">
    <location>
        <begin position="26"/>
        <end position="411"/>
    </location>
</feature>
<dbReference type="InterPro" id="IPR058647">
    <property type="entry name" value="BSH_CzcB-like"/>
</dbReference>
<dbReference type="NCBIfam" id="TIGR01730">
    <property type="entry name" value="RND_mfp"/>
    <property type="match status" value="1"/>
</dbReference>
<evidence type="ECO:0000259" key="5">
    <source>
        <dbReference type="Pfam" id="PF25954"/>
    </source>
</evidence>
<evidence type="ECO:0000256" key="4">
    <source>
        <dbReference type="SAM" id="SignalP"/>
    </source>
</evidence>
<feature type="coiled-coil region" evidence="3">
    <location>
        <begin position="174"/>
        <end position="201"/>
    </location>
</feature>
<feature type="domain" description="CusB-like beta-barrel" evidence="5">
    <location>
        <begin position="260"/>
        <end position="334"/>
    </location>
</feature>
<evidence type="ECO:0000256" key="1">
    <source>
        <dbReference type="ARBA" id="ARBA00009477"/>
    </source>
</evidence>
<protein>
    <submittedName>
        <fullName evidence="8">Efflux RND transporter periplasmic adaptor subunit</fullName>
    </submittedName>
</protein>
<dbReference type="InterPro" id="IPR006143">
    <property type="entry name" value="RND_pump_MFP"/>
</dbReference>
<dbReference type="EMBL" id="CP063845">
    <property type="protein sequence ID" value="UFP93794.1"/>
    <property type="molecule type" value="Genomic_DNA"/>
</dbReference>